<dbReference type="Proteomes" id="UP000615446">
    <property type="component" value="Unassembled WGS sequence"/>
</dbReference>
<dbReference type="GO" id="GO:0000049">
    <property type="term" value="F:tRNA binding"/>
    <property type="evidence" value="ECO:0007669"/>
    <property type="project" value="UniProtKB-KW"/>
</dbReference>
<evidence type="ECO:0000313" key="8">
    <source>
        <dbReference type="EMBL" id="GBC04225.1"/>
    </source>
</evidence>
<keyword evidence="6" id="KW-0378">Hydrolase</keyword>
<evidence type="ECO:0000313" key="10">
    <source>
        <dbReference type="Proteomes" id="UP000247702"/>
    </source>
</evidence>
<dbReference type="Gene3D" id="3.50.80.10">
    <property type="entry name" value="D-tyrosyl-tRNA(Tyr) deacylase"/>
    <property type="match status" value="1"/>
</dbReference>
<dbReference type="GO" id="GO:0005737">
    <property type="term" value="C:cytoplasm"/>
    <property type="evidence" value="ECO:0007669"/>
    <property type="project" value="UniProtKB-SubCell"/>
</dbReference>
<evidence type="ECO:0000256" key="1">
    <source>
        <dbReference type="ARBA" id="ARBA00009673"/>
    </source>
</evidence>
<reference evidence="9" key="2">
    <citation type="submission" date="2019-10" db="EMBL/GenBank/DDBJ databases">
        <title>Conservation and host-specific expression of non-tandemly repeated heterogenous ribosome RNA gene in arbuscular mycorrhizal fungi.</title>
        <authorList>
            <person name="Maeda T."/>
            <person name="Kobayashi Y."/>
            <person name="Nakagawa T."/>
            <person name="Ezawa T."/>
            <person name="Yamaguchi K."/>
            <person name="Bino T."/>
            <person name="Nishimoto Y."/>
            <person name="Shigenobu S."/>
            <person name="Kawaguchi M."/>
        </authorList>
    </citation>
    <scope>NUCLEOTIDE SEQUENCE</scope>
    <source>
        <strain evidence="9">HR1</strain>
    </source>
</reference>
<dbReference type="GO" id="GO:0051500">
    <property type="term" value="F:D-tyrosyl-tRNA(Tyr) deacylase activity"/>
    <property type="evidence" value="ECO:0007669"/>
    <property type="project" value="TreeGrafter"/>
</dbReference>
<organism evidence="8 10">
    <name type="scientific">Rhizophagus clarus</name>
    <dbReference type="NCBI Taxonomy" id="94130"/>
    <lineage>
        <taxon>Eukaryota</taxon>
        <taxon>Fungi</taxon>
        <taxon>Fungi incertae sedis</taxon>
        <taxon>Mucoromycota</taxon>
        <taxon>Glomeromycotina</taxon>
        <taxon>Glomeromycetes</taxon>
        <taxon>Glomerales</taxon>
        <taxon>Glomeraceae</taxon>
        <taxon>Rhizophagus</taxon>
    </lineage>
</organism>
<comment type="catalytic activity">
    <reaction evidence="4">
        <text>glycyl-tRNA(Ala) + H2O = tRNA(Ala) + glycine + H(+)</text>
        <dbReference type="Rhea" id="RHEA:53744"/>
        <dbReference type="Rhea" id="RHEA-COMP:9657"/>
        <dbReference type="Rhea" id="RHEA-COMP:13640"/>
        <dbReference type="ChEBI" id="CHEBI:15377"/>
        <dbReference type="ChEBI" id="CHEBI:15378"/>
        <dbReference type="ChEBI" id="CHEBI:57305"/>
        <dbReference type="ChEBI" id="CHEBI:78442"/>
        <dbReference type="ChEBI" id="CHEBI:78522"/>
        <dbReference type="EC" id="3.1.1.96"/>
    </reaction>
</comment>
<feature type="region of interest" description="Disordered" evidence="7">
    <location>
        <begin position="156"/>
        <end position="182"/>
    </location>
</feature>
<comment type="catalytic activity">
    <reaction evidence="5">
        <text>a D-aminoacyl-tRNA + H2O = a tRNA + a D-alpha-amino acid + H(+)</text>
        <dbReference type="Rhea" id="RHEA:13953"/>
        <dbReference type="Rhea" id="RHEA-COMP:10123"/>
        <dbReference type="Rhea" id="RHEA-COMP:10124"/>
        <dbReference type="ChEBI" id="CHEBI:15377"/>
        <dbReference type="ChEBI" id="CHEBI:15378"/>
        <dbReference type="ChEBI" id="CHEBI:59871"/>
        <dbReference type="ChEBI" id="CHEBI:78442"/>
        <dbReference type="ChEBI" id="CHEBI:79333"/>
        <dbReference type="EC" id="3.1.1.96"/>
    </reaction>
</comment>
<dbReference type="EMBL" id="BLAL01000069">
    <property type="protein sequence ID" value="GES83469.1"/>
    <property type="molecule type" value="Genomic_DNA"/>
</dbReference>
<dbReference type="EMBL" id="BEXD01003935">
    <property type="protein sequence ID" value="GBC04225.1"/>
    <property type="molecule type" value="Genomic_DNA"/>
</dbReference>
<gene>
    <name evidence="9" type="ORF">RCL2_001062800</name>
    <name evidence="8" type="ORF">RclHR1_05580010</name>
</gene>
<keyword evidence="6" id="KW-0694">RNA-binding</keyword>
<dbReference type="FunFam" id="3.50.80.10:FF:000001">
    <property type="entry name" value="D-aminoacyl-tRNA deacylase"/>
    <property type="match status" value="1"/>
</dbReference>
<proteinExistence type="inferred from homology"/>
<feature type="compositionally biased region" description="Basic and acidic residues" evidence="7">
    <location>
        <begin position="164"/>
        <end position="182"/>
    </location>
</feature>
<comment type="caution">
    <text evidence="8">The sequence shown here is derived from an EMBL/GenBank/DDBJ whole genome shotgun (WGS) entry which is preliminary data.</text>
</comment>
<dbReference type="NCBIfam" id="TIGR00256">
    <property type="entry name" value="D-aminoacyl-tRNA deacylase"/>
    <property type="match status" value="1"/>
</dbReference>
<dbReference type="Proteomes" id="UP000247702">
    <property type="component" value="Unassembled WGS sequence"/>
</dbReference>
<comment type="similarity">
    <text evidence="1 6">Belongs to the DTD family.</text>
</comment>
<evidence type="ECO:0000313" key="9">
    <source>
        <dbReference type="EMBL" id="GES83469.1"/>
    </source>
</evidence>
<evidence type="ECO:0000256" key="3">
    <source>
        <dbReference type="ARBA" id="ARBA00020007"/>
    </source>
</evidence>
<keyword evidence="6" id="KW-0820">tRNA-binding</keyword>
<dbReference type="SUPFAM" id="SSF69500">
    <property type="entry name" value="DTD-like"/>
    <property type="match status" value="1"/>
</dbReference>
<reference evidence="8 10" key="1">
    <citation type="submission" date="2017-11" db="EMBL/GenBank/DDBJ databases">
        <title>The genome of Rhizophagus clarus HR1 reveals common genetic basis of auxotrophy among arbuscular mycorrhizal fungi.</title>
        <authorList>
            <person name="Kobayashi Y."/>
        </authorList>
    </citation>
    <scope>NUCLEOTIDE SEQUENCE [LARGE SCALE GENOMIC DNA]</scope>
    <source>
        <strain evidence="8 10">HR1</strain>
    </source>
</reference>
<evidence type="ECO:0000256" key="7">
    <source>
        <dbReference type="SAM" id="MobiDB-lite"/>
    </source>
</evidence>
<dbReference type="STRING" id="94130.A0A2Z6S0G9"/>
<accession>A0A2Z6S0G9</accession>
<evidence type="ECO:0000256" key="4">
    <source>
        <dbReference type="ARBA" id="ARBA00047676"/>
    </source>
</evidence>
<protein>
    <recommendedName>
        <fullName evidence="3 6">D-aminoacyl-tRNA deacylase</fullName>
        <ecNumber evidence="2 6">3.1.1.96</ecNumber>
    </recommendedName>
</protein>
<sequence length="182" mass="20718">MRAVLQRVLNASVTVNTQVSSIDRGLCILLGIASDDTIDDLEYMVKKILKVRVFEDEKGEKMWSRSVKDAGLEILCVSQFTLYGSLSKDKPSFHNAMNSNESKEMYTTFLNRLKQEYIEDRIKDGVFGAKMIVNIVNDGPVTLELDSRKFIYVDKSTSSSESNNNKEKIKSDKDMKKKEIEN</sequence>
<dbReference type="InterPro" id="IPR003732">
    <property type="entry name" value="Daa-tRNA_deacyls_DTD"/>
</dbReference>
<evidence type="ECO:0000256" key="5">
    <source>
        <dbReference type="ARBA" id="ARBA00048018"/>
    </source>
</evidence>
<evidence type="ECO:0000256" key="2">
    <source>
        <dbReference type="ARBA" id="ARBA00013056"/>
    </source>
</evidence>
<dbReference type="PANTHER" id="PTHR10472">
    <property type="entry name" value="D-TYROSYL-TRNA TYR DEACYLASE"/>
    <property type="match status" value="1"/>
</dbReference>
<dbReference type="Pfam" id="PF02580">
    <property type="entry name" value="Tyr_Deacylase"/>
    <property type="match status" value="1"/>
</dbReference>
<dbReference type="OrthoDB" id="275783at2759"/>
<keyword evidence="10" id="KW-1185">Reference proteome</keyword>
<dbReference type="AlphaFoldDB" id="A0A2Z6S0G9"/>
<dbReference type="EC" id="3.1.1.96" evidence="2 6"/>
<dbReference type="InterPro" id="IPR023509">
    <property type="entry name" value="DTD-like_sf"/>
</dbReference>
<comment type="subcellular location">
    <subcellularLocation>
        <location evidence="6">Cytoplasm</location>
    </subcellularLocation>
</comment>
<name>A0A2Z6S0G9_9GLOM</name>
<dbReference type="PANTHER" id="PTHR10472:SF5">
    <property type="entry name" value="D-AMINOACYL-TRNA DEACYLASE 1"/>
    <property type="match status" value="1"/>
</dbReference>
<evidence type="ECO:0000256" key="6">
    <source>
        <dbReference type="RuleBase" id="RU003470"/>
    </source>
</evidence>
<keyword evidence="6" id="KW-0963">Cytoplasm</keyword>